<feature type="transmembrane region" description="Helical" evidence="1">
    <location>
        <begin position="16"/>
        <end position="36"/>
    </location>
</feature>
<keyword evidence="1" id="KW-1133">Transmembrane helix</keyword>
<accession>A0AAV0AMP6</accession>
<gene>
    <name evidence="2" type="ORF">PPACK8108_LOCUS3698</name>
</gene>
<dbReference type="Proteomes" id="UP001153365">
    <property type="component" value="Unassembled WGS sequence"/>
</dbReference>
<keyword evidence="1" id="KW-0472">Membrane</keyword>
<organism evidence="2 3">
    <name type="scientific">Phakopsora pachyrhizi</name>
    <name type="common">Asian soybean rust disease fungus</name>
    <dbReference type="NCBI Taxonomy" id="170000"/>
    <lineage>
        <taxon>Eukaryota</taxon>
        <taxon>Fungi</taxon>
        <taxon>Dikarya</taxon>
        <taxon>Basidiomycota</taxon>
        <taxon>Pucciniomycotina</taxon>
        <taxon>Pucciniomycetes</taxon>
        <taxon>Pucciniales</taxon>
        <taxon>Phakopsoraceae</taxon>
        <taxon>Phakopsora</taxon>
    </lineage>
</organism>
<proteinExistence type="predicted"/>
<evidence type="ECO:0000256" key="1">
    <source>
        <dbReference type="SAM" id="Phobius"/>
    </source>
</evidence>
<keyword evidence="1" id="KW-0812">Transmembrane</keyword>
<comment type="caution">
    <text evidence="2">The sequence shown here is derived from an EMBL/GenBank/DDBJ whole genome shotgun (WGS) entry which is preliminary data.</text>
</comment>
<keyword evidence="3" id="KW-1185">Reference proteome</keyword>
<protein>
    <submittedName>
        <fullName evidence="2">Uncharacterized protein</fullName>
    </submittedName>
</protein>
<evidence type="ECO:0000313" key="2">
    <source>
        <dbReference type="EMBL" id="CAH7669127.1"/>
    </source>
</evidence>
<sequence length="62" mass="7489">MTRYLFRLFYPMDCTFNFMIAISALHGCLNFFYFVFEKHYYINLKNTILSIVLSASLFMGFY</sequence>
<name>A0AAV0AMP6_PHAPC</name>
<dbReference type="AlphaFoldDB" id="A0AAV0AMP6"/>
<evidence type="ECO:0000313" key="3">
    <source>
        <dbReference type="Proteomes" id="UP001153365"/>
    </source>
</evidence>
<feature type="transmembrane region" description="Helical" evidence="1">
    <location>
        <begin position="43"/>
        <end position="61"/>
    </location>
</feature>
<dbReference type="EMBL" id="CALTRL010000651">
    <property type="protein sequence ID" value="CAH7669127.1"/>
    <property type="molecule type" value="Genomic_DNA"/>
</dbReference>
<reference evidence="2" key="1">
    <citation type="submission" date="2022-06" db="EMBL/GenBank/DDBJ databases">
        <authorList>
            <consortium name="SYNGENTA / RWTH Aachen University"/>
        </authorList>
    </citation>
    <scope>NUCLEOTIDE SEQUENCE</scope>
</reference>